<evidence type="ECO:0000256" key="1">
    <source>
        <dbReference type="ARBA" id="ARBA00008791"/>
    </source>
</evidence>
<evidence type="ECO:0000313" key="3">
    <source>
        <dbReference type="EMBL" id="CAA9420154.1"/>
    </source>
</evidence>
<dbReference type="InterPro" id="IPR014729">
    <property type="entry name" value="Rossmann-like_a/b/a_fold"/>
</dbReference>
<dbReference type="InterPro" id="IPR006015">
    <property type="entry name" value="Universal_stress_UspA"/>
</dbReference>
<feature type="domain" description="UspA" evidence="2">
    <location>
        <begin position="5"/>
        <end position="145"/>
    </location>
</feature>
<dbReference type="PANTHER" id="PTHR46268">
    <property type="entry name" value="STRESS RESPONSE PROTEIN NHAX"/>
    <property type="match status" value="1"/>
</dbReference>
<protein>
    <recommendedName>
        <fullName evidence="2">UspA domain-containing protein</fullName>
    </recommendedName>
</protein>
<evidence type="ECO:0000259" key="2">
    <source>
        <dbReference type="Pfam" id="PF00582"/>
    </source>
</evidence>
<dbReference type="SUPFAM" id="SSF52402">
    <property type="entry name" value="Adenine nucleotide alpha hydrolases-like"/>
    <property type="match status" value="1"/>
</dbReference>
<organism evidence="3">
    <name type="scientific">uncultured Rubrobacteraceae bacterium</name>
    <dbReference type="NCBI Taxonomy" id="349277"/>
    <lineage>
        <taxon>Bacteria</taxon>
        <taxon>Bacillati</taxon>
        <taxon>Actinomycetota</taxon>
        <taxon>Rubrobacteria</taxon>
        <taxon>Rubrobacterales</taxon>
        <taxon>Rubrobacteraceae</taxon>
        <taxon>environmental samples</taxon>
    </lineage>
</organism>
<reference evidence="3" key="1">
    <citation type="submission" date="2020-02" db="EMBL/GenBank/DDBJ databases">
        <authorList>
            <person name="Meier V. D."/>
        </authorList>
    </citation>
    <scope>NUCLEOTIDE SEQUENCE</scope>
    <source>
        <strain evidence="3">AVDCRST_MAG03</strain>
    </source>
</reference>
<dbReference type="CDD" id="cd00293">
    <property type="entry name" value="USP-like"/>
    <property type="match status" value="1"/>
</dbReference>
<comment type="similarity">
    <text evidence="1">Belongs to the universal stress protein A family.</text>
</comment>
<dbReference type="Gene3D" id="3.40.50.620">
    <property type="entry name" value="HUPs"/>
    <property type="match status" value="1"/>
</dbReference>
<dbReference type="PRINTS" id="PR01438">
    <property type="entry name" value="UNVRSLSTRESS"/>
</dbReference>
<dbReference type="PANTHER" id="PTHR46268:SF6">
    <property type="entry name" value="UNIVERSAL STRESS PROTEIN UP12"/>
    <property type="match status" value="1"/>
</dbReference>
<sequence length="157" mass="17542">MFPTKILVATDASDEAYPAVEAAVELANGTGSELQVVFVVSTAPELPYPKFTARERNEAYLEQKRLEGLRLLERQVRRVEDLGGSVAVSHYREGSAEREVIQLGREIDAGLIVTGERRRPWFVRIFGLGLSTRILRRADRPVLVVDKQGPQNSTVPR</sequence>
<dbReference type="InterPro" id="IPR006016">
    <property type="entry name" value="UspA"/>
</dbReference>
<name>A0A6J4PM20_9ACTN</name>
<dbReference type="EMBL" id="CADCUT010000152">
    <property type="protein sequence ID" value="CAA9420154.1"/>
    <property type="molecule type" value="Genomic_DNA"/>
</dbReference>
<gene>
    <name evidence="3" type="ORF">AVDCRST_MAG03-2495</name>
</gene>
<accession>A0A6J4PM20</accession>
<dbReference type="Pfam" id="PF00582">
    <property type="entry name" value="Usp"/>
    <property type="match status" value="1"/>
</dbReference>
<dbReference type="AlphaFoldDB" id="A0A6J4PM20"/>
<proteinExistence type="inferred from homology"/>